<gene>
    <name evidence="1" type="ORF">EDD72_11759</name>
</gene>
<evidence type="ECO:0000313" key="1">
    <source>
        <dbReference type="EMBL" id="TCS80392.1"/>
    </source>
</evidence>
<dbReference type="OrthoDB" id="2971804at2"/>
<comment type="caution">
    <text evidence="1">The sequence shown here is derived from an EMBL/GenBank/DDBJ whole genome shotgun (WGS) entry which is preliminary data.</text>
</comment>
<reference evidence="1 2" key="1">
    <citation type="submission" date="2019-03" db="EMBL/GenBank/DDBJ databases">
        <title>Genomic Encyclopedia of Type Strains, Phase IV (KMG-IV): sequencing the most valuable type-strain genomes for metagenomic binning, comparative biology and taxonomic classification.</title>
        <authorList>
            <person name="Goeker M."/>
        </authorList>
    </citation>
    <scope>NUCLEOTIDE SEQUENCE [LARGE SCALE GENOMIC DNA]</scope>
    <source>
        <strain evidence="1 2">DSM 23802</strain>
    </source>
</reference>
<protein>
    <submittedName>
        <fullName evidence="1">Uncharacterized protein</fullName>
    </submittedName>
</protein>
<dbReference type="AlphaFoldDB" id="A0A4V2US72"/>
<evidence type="ECO:0000313" key="2">
    <source>
        <dbReference type="Proteomes" id="UP000295788"/>
    </source>
</evidence>
<name>A0A4V2US72_9BACI</name>
<dbReference type="Proteomes" id="UP000295788">
    <property type="component" value="Unassembled WGS sequence"/>
</dbReference>
<sequence length="161" mass="18917">MNKKEIMKKAVALAKTMIGDWVARMALALKTVWAEVKKMREKVLPTLKGTEKQVAWANDVRAKLVPIVEKAVDMFVSKLEKAEFFEKKDDAYRAKKKEEILAALDEFMNKDRADYWIHFTQTNVIHRGRIDEECLLYMFSYQFLSGRLQSAFDRMRSKLYL</sequence>
<keyword evidence="2" id="KW-1185">Reference proteome</keyword>
<accession>A0A4V2US72</accession>
<proteinExistence type="predicted"/>
<dbReference type="RefSeq" id="WP_132769848.1">
    <property type="nucleotide sequence ID" value="NZ_SMAB01000017.1"/>
</dbReference>
<organism evidence="1 2">
    <name type="scientific">Tepidibacillus fermentans</name>
    <dbReference type="NCBI Taxonomy" id="1281767"/>
    <lineage>
        <taxon>Bacteria</taxon>
        <taxon>Bacillati</taxon>
        <taxon>Bacillota</taxon>
        <taxon>Bacilli</taxon>
        <taxon>Bacillales</taxon>
        <taxon>Bacillaceae</taxon>
        <taxon>Tepidibacillus</taxon>
    </lineage>
</organism>
<dbReference type="EMBL" id="SMAB01000017">
    <property type="protein sequence ID" value="TCS80392.1"/>
    <property type="molecule type" value="Genomic_DNA"/>
</dbReference>